<dbReference type="PROSITE" id="PS01165">
    <property type="entry name" value="COPPER_AMINE_OXID_2"/>
    <property type="match status" value="1"/>
</dbReference>
<evidence type="ECO:0000256" key="3">
    <source>
        <dbReference type="ARBA" id="ARBA00001947"/>
    </source>
</evidence>
<reference evidence="19" key="1">
    <citation type="submission" date="2022-10" db="EMBL/GenBank/DDBJ databases">
        <title>Culturing micro-colonial fungi from biological soil crusts in the Mojave desert and describing Neophaeococcomyces mojavensis, and introducing the new genera and species Taxawa tesnikishii.</title>
        <authorList>
            <person name="Kurbessoian T."/>
            <person name="Stajich J.E."/>
        </authorList>
    </citation>
    <scope>NUCLEOTIDE SEQUENCE</scope>
    <source>
        <strain evidence="19">TK_35</strain>
    </source>
</reference>
<keyword evidence="9 15" id="KW-0186">Copper</keyword>
<comment type="similarity">
    <text evidence="4 15">Belongs to the copper/topaquinone oxidase family.</text>
</comment>
<dbReference type="AlphaFoldDB" id="A0AA38XHR5"/>
<comment type="catalytic activity">
    <reaction evidence="12">
        <text>a primary methyl amine + O2 + H2O = an aldehyde + H2O2 + NH4(+)</text>
        <dbReference type="Rhea" id="RHEA:16153"/>
        <dbReference type="ChEBI" id="CHEBI:15377"/>
        <dbReference type="ChEBI" id="CHEBI:15379"/>
        <dbReference type="ChEBI" id="CHEBI:16240"/>
        <dbReference type="ChEBI" id="CHEBI:17478"/>
        <dbReference type="ChEBI" id="CHEBI:28938"/>
        <dbReference type="ChEBI" id="CHEBI:228804"/>
        <dbReference type="EC" id="1.4.3.21"/>
    </reaction>
</comment>
<evidence type="ECO:0000256" key="6">
    <source>
        <dbReference type="ARBA" id="ARBA00022723"/>
    </source>
</evidence>
<dbReference type="FunFam" id="3.10.450.40:FF:000014">
    <property type="entry name" value="Peroxisomal primary amine oxidase"/>
    <property type="match status" value="1"/>
</dbReference>
<dbReference type="SUPFAM" id="SSF49998">
    <property type="entry name" value="Amine oxidase catalytic domain"/>
    <property type="match status" value="1"/>
</dbReference>
<comment type="cofactor">
    <cofactor evidence="15">
        <name>Cu cation</name>
        <dbReference type="ChEBI" id="CHEBI:23378"/>
    </cofactor>
    <text evidence="15">Contains 1 topaquinone per subunit.</text>
</comment>
<proteinExistence type="inferred from homology"/>
<feature type="modified residue" description="2',4',5'-topaquinone" evidence="14">
    <location>
        <position position="401"/>
    </location>
</feature>
<evidence type="ECO:0000259" key="16">
    <source>
        <dbReference type="Pfam" id="PF01179"/>
    </source>
</evidence>
<name>A0AA38XHR5_9EURO</name>
<dbReference type="EMBL" id="JAPDRN010000198">
    <property type="protein sequence ID" value="KAJ9613709.1"/>
    <property type="molecule type" value="Genomic_DNA"/>
</dbReference>
<evidence type="ECO:0000256" key="10">
    <source>
        <dbReference type="ARBA" id="ARBA00023157"/>
    </source>
</evidence>
<evidence type="ECO:0000256" key="1">
    <source>
        <dbReference type="ARBA" id="ARBA00001935"/>
    </source>
</evidence>
<evidence type="ECO:0000256" key="4">
    <source>
        <dbReference type="ARBA" id="ARBA00007983"/>
    </source>
</evidence>
<comment type="cofactor">
    <cofactor evidence="1">
        <name>Cu cation</name>
        <dbReference type="ChEBI" id="CHEBI:23378"/>
    </cofactor>
</comment>
<evidence type="ECO:0000256" key="7">
    <source>
        <dbReference type="ARBA" id="ARBA00022772"/>
    </source>
</evidence>
<dbReference type="SUPFAM" id="SSF54416">
    <property type="entry name" value="Amine oxidase N-terminal region"/>
    <property type="match status" value="2"/>
</dbReference>
<evidence type="ECO:0000256" key="11">
    <source>
        <dbReference type="ARBA" id="ARBA00023211"/>
    </source>
</evidence>
<evidence type="ECO:0000256" key="12">
    <source>
        <dbReference type="ARBA" id="ARBA00048032"/>
    </source>
</evidence>
<dbReference type="PANTHER" id="PTHR10638">
    <property type="entry name" value="COPPER AMINE OXIDASE"/>
    <property type="match status" value="1"/>
</dbReference>
<comment type="caution">
    <text evidence="19">The sequence shown here is derived from an EMBL/GenBank/DDBJ whole genome shotgun (WGS) entry which is preliminary data.</text>
</comment>
<evidence type="ECO:0000256" key="9">
    <source>
        <dbReference type="ARBA" id="ARBA00023008"/>
    </source>
</evidence>
<dbReference type="InterPro" id="IPR015798">
    <property type="entry name" value="Cu_amine_oxidase_C"/>
</dbReference>
<dbReference type="GO" id="GO:0005507">
    <property type="term" value="F:copper ion binding"/>
    <property type="evidence" value="ECO:0007669"/>
    <property type="project" value="InterPro"/>
</dbReference>
<dbReference type="InterPro" id="IPR036460">
    <property type="entry name" value="Cu_amine_oxidase_C_sf"/>
</dbReference>
<evidence type="ECO:0000256" key="2">
    <source>
        <dbReference type="ARBA" id="ARBA00001936"/>
    </source>
</evidence>
<dbReference type="Gene3D" id="2.70.98.20">
    <property type="entry name" value="Copper amine oxidase, catalytic domain"/>
    <property type="match status" value="1"/>
</dbReference>
<dbReference type="Proteomes" id="UP001172681">
    <property type="component" value="Unassembled WGS sequence"/>
</dbReference>
<comment type="PTM">
    <text evidence="14 15">Topaquinone (TPQ) is generated by copper-dependent autoxidation of a specific tyrosyl residue.</text>
</comment>
<dbReference type="Pfam" id="PF01179">
    <property type="entry name" value="Cu_amine_oxid"/>
    <property type="match status" value="1"/>
</dbReference>
<evidence type="ECO:0000259" key="18">
    <source>
        <dbReference type="Pfam" id="PF02728"/>
    </source>
</evidence>
<dbReference type="PANTHER" id="PTHR10638:SF86">
    <property type="entry name" value="COPPER AMINE OXIDASE 1-RELATED"/>
    <property type="match status" value="1"/>
</dbReference>
<keyword evidence="10" id="KW-1015">Disulfide bond</keyword>
<evidence type="ECO:0000256" key="13">
    <source>
        <dbReference type="PIRSR" id="PIRSR600269-50"/>
    </source>
</evidence>
<dbReference type="Pfam" id="PF02727">
    <property type="entry name" value="Cu_amine_oxidN2"/>
    <property type="match status" value="1"/>
</dbReference>
<dbReference type="FunFam" id="2.70.98.20:FF:000001">
    <property type="entry name" value="Amine oxidase"/>
    <property type="match status" value="1"/>
</dbReference>
<organism evidence="19 20">
    <name type="scientific">Knufia peltigerae</name>
    <dbReference type="NCBI Taxonomy" id="1002370"/>
    <lineage>
        <taxon>Eukaryota</taxon>
        <taxon>Fungi</taxon>
        <taxon>Dikarya</taxon>
        <taxon>Ascomycota</taxon>
        <taxon>Pezizomycotina</taxon>
        <taxon>Eurotiomycetes</taxon>
        <taxon>Chaetothyriomycetidae</taxon>
        <taxon>Chaetothyriales</taxon>
        <taxon>Trichomeriaceae</taxon>
        <taxon>Knufia</taxon>
    </lineage>
</organism>
<comment type="subunit">
    <text evidence="5">Homodimer.</text>
</comment>
<dbReference type="EC" id="1.4.3.-" evidence="15"/>
<dbReference type="InterPro" id="IPR049948">
    <property type="entry name" value="Cu_Am_ox_TPQ-bd"/>
</dbReference>
<evidence type="ECO:0000256" key="15">
    <source>
        <dbReference type="RuleBase" id="RU000672"/>
    </source>
</evidence>
<evidence type="ECO:0000313" key="19">
    <source>
        <dbReference type="EMBL" id="KAJ9613709.1"/>
    </source>
</evidence>
<feature type="domain" description="Copper amine oxidase catalytic" evidence="16">
    <location>
        <begin position="236"/>
        <end position="652"/>
    </location>
</feature>
<evidence type="ECO:0000313" key="20">
    <source>
        <dbReference type="Proteomes" id="UP001172681"/>
    </source>
</evidence>
<evidence type="ECO:0000256" key="5">
    <source>
        <dbReference type="ARBA" id="ARBA00011738"/>
    </source>
</evidence>
<dbReference type="GO" id="GO:0048038">
    <property type="term" value="F:quinone binding"/>
    <property type="evidence" value="ECO:0007669"/>
    <property type="project" value="InterPro"/>
</dbReference>
<dbReference type="GO" id="GO:0008131">
    <property type="term" value="F:primary methylamine oxidase activity"/>
    <property type="evidence" value="ECO:0007669"/>
    <property type="project" value="UniProtKB-EC"/>
</dbReference>
<sequence length="682" mass="76352">MGSSGPQDVASRSKDIQALSHPLDPLSVSEILSAVSVVRQHHGNVDFNTVTLLEPPKSRLLKWIAQPKDENLPQRQADVVAIDRDGKVFDGHVDLTTGKIVSWEHTEDVQPLLTLEDLGGVEEALRKDAGVIEQCRLVGVNDMSKVYCDAWAIGYDERYGTEHRLQQALMYYRPHIDDTQYTYPLDFCPIFDARAKKVIHIDIPDVRRPVNTAPPTNYHIPAIEAEGGFRKDLKALEITQPDGVSFDIRGRTVTWQNWSIHVGFNHREGIVLSDISFFDKDQDGGKLRSLFYRLSLAEMVVPYGHPGFPHHRKHAFDLGEYGAGYLTNPLTLGCDCKGAIHYMDAHFVTKAGSTSTVRNAICIHEEDNGILFKHTDFRDGSTLTTRARKLIISQIFTAGNYEYCIYWIFHQDGTIQLEVRLTGILSTYAMYAGEETGGWGTEVYPGVHAHNHQHLFCLRIDPQLDGQNNTVFQVDAVPSPAAVGSAENYYGNAFYAQKTKLETPLQAMCNYDGATSRTWEIVNENKLNPYSHKPVGFKLVSREVPGLLPKKGSLVWKRAGFARHDIHVTKYQDGQHFPAGRHVPQMSGDKDEGLPKWIAQDPHADVTDTDVVLWHTFGVTHFAAPEDYPLMPAEPMTLLLRPRNFFKRNPALDVVPSYGKAPSQIAAGVKGTDHHDKCSVEV</sequence>
<keyword evidence="8 15" id="KW-0560">Oxidoreductase</keyword>
<feature type="active site" description="Proton acceptor" evidence="13">
    <location>
        <position position="317"/>
    </location>
</feature>
<feature type="domain" description="Copper amine oxidase N2-terminal" evidence="17">
    <location>
        <begin position="21"/>
        <end position="104"/>
    </location>
</feature>
<dbReference type="Gene3D" id="3.10.450.40">
    <property type="match status" value="2"/>
</dbReference>
<comment type="cofactor">
    <cofactor evidence="2">
        <name>Mn(2+)</name>
        <dbReference type="ChEBI" id="CHEBI:29035"/>
    </cofactor>
</comment>
<dbReference type="InterPro" id="IPR015800">
    <property type="entry name" value="Cu_amine_oxidase_N2"/>
</dbReference>
<keyword evidence="6 15" id="KW-0479">Metal-binding</keyword>
<protein>
    <recommendedName>
        <fullName evidence="15">Amine oxidase</fullName>
        <ecNumber evidence="15">1.4.3.-</ecNumber>
    </recommendedName>
</protein>
<dbReference type="InterPro" id="IPR049947">
    <property type="entry name" value="Cu_Am_Ox_Cu-bd"/>
</dbReference>
<comment type="cofactor">
    <cofactor evidence="3">
        <name>Zn(2+)</name>
        <dbReference type="ChEBI" id="CHEBI:29105"/>
    </cofactor>
</comment>
<dbReference type="NCBIfam" id="NF008559">
    <property type="entry name" value="PRK11504.1"/>
    <property type="match status" value="1"/>
</dbReference>
<keyword evidence="7 13" id="KW-0801">TPQ</keyword>
<evidence type="ECO:0000256" key="14">
    <source>
        <dbReference type="PIRSR" id="PIRSR600269-51"/>
    </source>
</evidence>
<feature type="domain" description="Copper amine oxidase N3-terminal" evidence="18">
    <location>
        <begin position="111"/>
        <end position="210"/>
    </location>
</feature>
<dbReference type="InterPro" id="IPR016182">
    <property type="entry name" value="Cu_amine_oxidase_N-reg"/>
</dbReference>
<keyword evidence="11" id="KW-0464">Manganese</keyword>
<feature type="active site" description="Schiff-base intermediate with substrate; via topaquinone" evidence="13">
    <location>
        <position position="401"/>
    </location>
</feature>
<dbReference type="InterPro" id="IPR015802">
    <property type="entry name" value="Cu_amine_oxidase_N3"/>
</dbReference>
<gene>
    <name evidence="19" type="primary">AMO1_2</name>
    <name evidence="19" type="ORF">H2204_014721</name>
</gene>
<dbReference type="InterPro" id="IPR000269">
    <property type="entry name" value="Cu_amine_oxidase"/>
</dbReference>
<dbReference type="PROSITE" id="PS01164">
    <property type="entry name" value="COPPER_AMINE_OXID_1"/>
    <property type="match status" value="1"/>
</dbReference>
<dbReference type="GO" id="GO:0009308">
    <property type="term" value="P:amine metabolic process"/>
    <property type="evidence" value="ECO:0007669"/>
    <property type="project" value="UniProtKB-UniRule"/>
</dbReference>
<accession>A0AA38XHR5</accession>
<evidence type="ECO:0000259" key="17">
    <source>
        <dbReference type="Pfam" id="PF02727"/>
    </source>
</evidence>
<evidence type="ECO:0000256" key="8">
    <source>
        <dbReference type="ARBA" id="ARBA00023002"/>
    </source>
</evidence>
<dbReference type="Pfam" id="PF02728">
    <property type="entry name" value="Cu_amine_oxidN3"/>
    <property type="match status" value="1"/>
</dbReference>
<keyword evidence="20" id="KW-1185">Reference proteome</keyword>